<evidence type="ECO:0000313" key="9">
    <source>
        <dbReference type="Proteomes" id="UP001555826"/>
    </source>
</evidence>
<keyword evidence="6" id="KW-0460">Magnesium</keyword>
<dbReference type="Pfam" id="PF04029">
    <property type="entry name" value="2-ph_phosp"/>
    <property type="match status" value="1"/>
</dbReference>
<evidence type="ECO:0000256" key="1">
    <source>
        <dbReference type="ARBA" id="ARBA00001946"/>
    </source>
</evidence>
<comment type="caution">
    <text evidence="8">The sequence shown here is derived from an EMBL/GenBank/DDBJ whole genome shotgun (WGS) entry which is preliminary data.</text>
</comment>
<reference evidence="8 9" key="1">
    <citation type="submission" date="2024-07" db="EMBL/GenBank/DDBJ databases">
        <authorList>
            <person name="Thanompreechachai J."/>
            <person name="Duangmal K."/>
        </authorList>
    </citation>
    <scope>NUCLEOTIDE SEQUENCE [LARGE SCALE GENOMIC DNA]</scope>
    <source>
        <strain evidence="8 9">KCTC 19886</strain>
    </source>
</reference>
<comment type="cofactor">
    <cofactor evidence="1">
        <name>Mg(2+)</name>
        <dbReference type="ChEBI" id="CHEBI:18420"/>
    </cofactor>
</comment>
<evidence type="ECO:0000256" key="7">
    <source>
        <dbReference type="ARBA" id="ARBA00033711"/>
    </source>
</evidence>
<evidence type="ECO:0000256" key="4">
    <source>
        <dbReference type="ARBA" id="ARBA00021948"/>
    </source>
</evidence>
<evidence type="ECO:0000256" key="3">
    <source>
        <dbReference type="ARBA" id="ARBA00012953"/>
    </source>
</evidence>
<proteinExistence type="inferred from homology"/>
<sequence>MTVSTGWGREDLERLGPGAAAVVVVDVLSSTTTVTVALDRGIEVVPHPWADATAADVARRRQAVLAVGRSRARPGEVSLSPVSVRAAGPGLRRIVLPSPNGSTLTAAAAELGLVVVAACLRNAGAVAGWLARNAPSGPVLVLAAGERDGAGLRRAEEDLWGAGAVLSGLQDRGWVLSGAARDAADAYRAVSDVRESLRDSVSGRELCDLGFAADVDVAAEVGMSDVVPVLVDGCFLGG</sequence>
<dbReference type="PANTHER" id="PTHR37311">
    <property type="entry name" value="2-PHOSPHOSULFOLACTATE PHOSPHATASE-RELATED"/>
    <property type="match status" value="1"/>
</dbReference>
<evidence type="ECO:0000256" key="2">
    <source>
        <dbReference type="ARBA" id="ARBA00009997"/>
    </source>
</evidence>
<dbReference type="Gene3D" id="3.90.1560.10">
    <property type="entry name" value="ComB-like"/>
    <property type="match status" value="1"/>
</dbReference>
<dbReference type="RefSeq" id="WP_367637359.1">
    <property type="nucleotide sequence ID" value="NZ_JBFNQN010000004.1"/>
</dbReference>
<dbReference type="EMBL" id="JBFNQN010000004">
    <property type="protein sequence ID" value="MEW9264607.1"/>
    <property type="molecule type" value="Genomic_DNA"/>
</dbReference>
<accession>A0ABV3P4Q2</accession>
<dbReference type="InterPro" id="IPR036702">
    <property type="entry name" value="ComB-like_sf"/>
</dbReference>
<dbReference type="Proteomes" id="UP001555826">
    <property type="component" value="Unassembled WGS sequence"/>
</dbReference>
<evidence type="ECO:0000313" key="8">
    <source>
        <dbReference type="EMBL" id="MEW9264607.1"/>
    </source>
</evidence>
<evidence type="ECO:0000256" key="5">
    <source>
        <dbReference type="ARBA" id="ARBA00022801"/>
    </source>
</evidence>
<dbReference type="EC" id="3.1.3.71" evidence="3"/>
<organism evidence="8 9">
    <name type="scientific">Kineococcus endophyticus</name>
    <dbReference type="NCBI Taxonomy" id="1181883"/>
    <lineage>
        <taxon>Bacteria</taxon>
        <taxon>Bacillati</taxon>
        <taxon>Actinomycetota</taxon>
        <taxon>Actinomycetes</taxon>
        <taxon>Kineosporiales</taxon>
        <taxon>Kineosporiaceae</taxon>
        <taxon>Kineococcus</taxon>
    </lineage>
</organism>
<keyword evidence="9" id="KW-1185">Reference proteome</keyword>
<evidence type="ECO:0000256" key="6">
    <source>
        <dbReference type="ARBA" id="ARBA00022842"/>
    </source>
</evidence>
<gene>
    <name evidence="8" type="ORF">AB1207_07600</name>
</gene>
<comment type="similarity">
    <text evidence="2">Belongs to the ComB family.</text>
</comment>
<keyword evidence="5" id="KW-0378">Hydrolase</keyword>
<dbReference type="PANTHER" id="PTHR37311:SF1">
    <property type="entry name" value="2-PHOSPHOSULFOLACTATE PHOSPHATASE-RELATED"/>
    <property type="match status" value="1"/>
</dbReference>
<dbReference type="InterPro" id="IPR005238">
    <property type="entry name" value="ComB-like"/>
</dbReference>
<name>A0ABV3P4Q2_9ACTN</name>
<protein>
    <recommendedName>
        <fullName evidence="4">Probable 2-phosphosulfolactate phosphatase</fullName>
        <ecNumber evidence="3">3.1.3.71</ecNumber>
    </recommendedName>
</protein>
<comment type="catalytic activity">
    <reaction evidence="7">
        <text>(2R)-O-phospho-3-sulfolactate + H2O = (2R)-3-sulfolactate + phosphate</text>
        <dbReference type="Rhea" id="RHEA:23416"/>
        <dbReference type="ChEBI" id="CHEBI:15377"/>
        <dbReference type="ChEBI" id="CHEBI:15597"/>
        <dbReference type="ChEBI" id="CHEBI:43474"/>
        <dbReference type="ChEBI" id="CHEBI:58738"/>
        <dbReference type="EC" id="3.1.3.71"/>
    </reaction>
</comment>
<dbReference type="SUPFAM" id="SSF142823">
    <property type="entry name" value="ComB-like"/>
    <property type="match status" value="1"/>
</dbReference>